<name>A0A4V3DI41_9GAMM</name>
<keyword evidence="1" id="KW-0460">Magnesium</keyword>
<sequence length="189" mass="20742">MKINGLILAAGNSSRLGKNKQTIKFKNATLLQMIEHSLLKCCDHVVVVLGHDHQAIPTQAKSQVVINSKWQSGMGSSIKVGVDCLKNQSDALLIALCDQPMIPPSHYQNLVAAAIHSPHQIISSHYQNINGVPAIFPQEYFNKLLSLPDKHGARKLISDHQNNVFSIACPSAKLDIDTFDDLTKLMTLD</sequence>
<feature type="domain" description="MobA-like NTP transferase" evidence="2">
    <location>
        <begin position="5"/>
        <end position="161"/>
    </location>
</feature>
<comment type="caution">
    <text evidence="3">The sequence shown here is derived from an EMBL/GenBank/DDBJ whole genome shotgun (WGS) entry which is preliminary data.</text>
</comment>
<keyword evidence="4" id="KW-1185">Reference proteome</keyword>
<dbReference type="AlphaFoldDB" id="A0A4V3DI41"/>
<accession>A0A4V3DI41</accession>
<protein>
    <submittedName>
        <fullName evidence="3">Molybdenum cofactor cytidylyltransferase</fullName>
    </submittedName>
</protein>
<dbReference type="InterPro" id="IPR025877">
    <property type="entry name" value="MobA-like_NTP_Trfase"/>
</dbReference>
<dbReference type="EMBL" id="SNZB01000003">
    <property type="protein sequence ID" value="TDR20601.1"/>
    <property type="molecule type" value="Genomic_DNA"/>
</dbReference>
<dbReference type="CDD" id="cd04182">
    <property type="entry name" value="GT_2_like_f"/>
    <property type="match status" value="1"/>
</dbReference>
<dbReference type="Proteomes" id="UP000295724">
    <property type="component" value="Unassembled WGS sequence"/>
</dbReference>
<dbReference type="OrthoDB" id="5298023at2"/>
<keyword evidence="3" id="KW-0548">Nucleotidyltransferase</keyword>
<evidence type="ECO:0000313" key="3">
    <source>
        <dbReference type="EMBL" id="TDR20601.1"/>
    </source>
</evidence>
<evidence type="ECO:0000313" key="4">
    <source>
        <dbReference type="Proteomes" id="UP000295724"/>
    </source>
</evidence>
<dbReference type="Pfam" id="PF12804">
    <property type="entry name" value="NTP_transf_3"/>
    <property type="match status" value="1"/>
</dbReference>
<reference evidence="3 4" key="1">
    <citation type="submission" date="2019-03" db="EMBL/GenBank/DDBJ databases">
        <title>Genomic Encyclopedia of Type Strains, Phase IV (KMG-IV): sequencing the most valuable type-strain genomes for metagenomic binning, comparative biology and taxonomic classification.</title>
        <authorList>
            <person name="Goeker M."/>
        </authorList>
    </citation>
    <scope>NUCLEOTIDE SEQUENCE [LARGE SCALE GENOMIC DNA]</scope>
    <source>
        <strain evidence="3 4">DSM 25488</strain>
    </source>
</reference>
<organism evidence="3 4">
    <name type="scientific">Marinicella litoralis</name>
    <dbReference type="NCBI Taxonomy" id="644220"/>
    <lineage>
        <taxon>Bacteria</taxon>
        <taxon>Pseudomonadati</taxon>
        <taxon>Pseudomonadota</taxon>
        <taxon>Gammaproteobacteria</taxon>
        <taxon>Lysobacterales</taxon>
        <taxon>Marinicellaceae</taxon>
        <taxon>Marinicella</taxon>
    </lineage>
</organism>
<dbReference type="RefSeq" id="WP_099018438.1">
    <property type="nucleotide sequence ID" value="NZ_NIHB01000001.1"/>
</dbReference>
<gene>
    <name evidence="3" type="ORF">C8D91_1575</name>
</gene>
<dbReference type="PANTHER" id="PTHR43777:SF1">
    <property type="entry name" value="MOLYBDENUM COFACTOR CYTIDYLYLTRANSFERASE"/>
    <property type="match status" value="1"/>
</dbReference>
<dbReference type="InterPro" id="IPR029044">
    <property type="entry name" value="Nucleotide-diphossugar_trans"/>
</dbReference>
<evidence type="ECO:0000259" key="2">
    <source>
        <dbReference type="Pfam" id="PF12804"/>
    </source>
</evidence>
<dbReference type="SUPFAM" id="SSF53448">
    <property type="entry name" value="Nucleotide-diphospho-sugar transferases"/>
    <property type="match status" value="1"/>
</dbReference>
<keyword evidence="3" id="KW-0808">Transferase</keyword>
<proteinExistence type="predicted"/>
<dbReference type="PANTHER" id="PTHR43777">
    <property type="entry name" value="MOLYBDENUM COFACTOR CYTIDYLYLTRANSFERASE"/>
    <property type="match status" value="1"/>
</dbReference>
<evidence type="ECO:0000256" key="1">
    <source>
        <dbReference type="ARBA" id="ARBA00022842"/>
    </source>
</evidence>
<dbReference type="Gene3D" id="3.90.550.10">
    <property type="entry name" value="Spore Coat Polysaccharide Biosynthesis Protein SpsA, Chain A"/>
    <property type="match status" value="1"/>
</dbReference>
<dbReference type="GO" id="GO:0016779">
    <property type="term" value="F:nucleotidyltransferase activity"/>
    <property type="evidence" value="ECO:0007669"/>
    <property type="project" value="UniProtKB-KW"/>
</dbReference>